<comment type="caution">
    <text evidence="2">The sequence shown here is derived from an EMBL/GenBank/DDBJ whole genome shotgun (WGS) entry which is preliminary data.</text>
</comment>
<sequence length="202" mass="22935">MNRILLFEHVSFLKNRTYATKNQYHQLSAYNGLSKEEVDQVIAKAERAGAKIGKLKGSGSMRFLKIIIYSCFIFLYGIQFNLFATKLNKHPSYAGDFESDSVVQDPYSQYGTPTNPNVSASVMMELIWVVAAKLFERPYAALVGDKYGYIDKTGKFIIPSQFDIASHFSEGLALAVRNKIWIAIQRNDRDRRCQNLSPNLCQ</sequence>
<keyword evidence="1" id="KW-0812">Transmembrane</keyword>
<name>N1U7X7_9LEPT</name>
<accession>N1U7X7</accession>
<keyword evidence="1" id="KW-1133">Transmembrane helix</keyword>
<evidence type="ECO:0000256" key="1">
    <source>
        <dbReference type="SAM" id="Phobius"/>
    </source>
</evidence>
<evidence type="ECO:0000313" key="2">
    <source>
        <dbReference type="EMBL" id="EMY14039.1"/>
    </source>
</evidence>
<proteinExistence type="predicted"/>
<dbReference type="EMBL" id="AHMI02000201">
    <property type="protein sequence ID" value="EMY14039.1"/>
    <property type="molecule type" value="Genomic_DNA"/>
</dbReference>
<reference evidence="2 3" key="1">
    <citation type="submission" date="2013-02" db="EMBL/GenBank/DDBJ databases">
        <authorList>
            <person name="Harkins D.M."/>
            <person name="Durkin A.S."/>
            <person name="Brinkac L.M."/>
            <person name="Haft D.H."/>
            <person name="Selengut J.D."/>
            <person name="Sanka R."/>
            <person name="DePew J."/>
            <person name="Purushe J."/>
            <person name="Haake D.A."/>
            <person name="Matsunaga J."/>
            <person name="Vinetz J.M."/>
            <person name="Sutton G.G."/>
            <person name="Nierman W.C."/>
            <person name="Fouts D.E."/>
        </authorList>
    </citation>
    <scope>NUCLEOTIDE SEQUENCE [LARGE SCALE GENOMIC DNA]</scope>
    <source>
        <strain evidence="2 3">Ecochallenge</strain>
    </source>
</reference>
<gene>
    <name evidence="2" type="ORF">LEP1GSC043_3887</name>
</gene>
<protein>
    <submittedName>
        <fullName evidence="2">Uncharacterized protein</fullName>
    </submittedName>
</protein>
<dbReference type="Proteomes" id="UP000012249">
    <property type="component" value="Unassembled WGS sequence"/>
</dbReference>
<organism evidence="2 3">
    <name type="scientific">Leptospira weilii str. Ecochallenge</name>
    <dbReference type="NCBI Taxonomy" id="1049986"/>
    <lineage>
        <taxon>Bacteria</taxon>
        <taxon>Pseudomonadati</taxon>
        <taxon>Spirochaetota</taxon>
        <taxon>Spirochaetia</taxon>
        <taxon>Leptospirales</taxon>
        <taxon>Leptospiraceae</taxon>
        <taxon>Leptospira</taxon>
    </lineage>
</organism>
<dbReference type="InterPro" id="IPR032774">
    <property type="entry name" value="WG_beta_rep"/>
</dbReference>
<dbReference type="AlphaFoldDB" id="N1U7X7"/>
<evidence type="ECO:0000313" key="3">
    <source>
        <dbReference type="Proteomes" id="UP000012249"/>
    </source>
</evidence>
<keyword evidence="1" id="KW-0472">Membrane</keyword>
<feature type="transmembrane region" description="Helical" evidence="1">
    <location>
        <begin position="63"/>
        <end position="84"/>
    </location>
</feature>
<dbReference type="Pfam" id="PF14903">
    <property type="entry name" value="WG_beta_rep"/>
    <property type="match status" value="1"/>
</dbReference>